<gene>
    <name evidence="3" type="ORF">TTEB3V08_LOCUS10508</name>
</gene>
<dbReference type="GO" id="GO:0032589">
    <property type="term" value="C:neuron projection membrane"/>
    <property type="evidence" value="ECO:0007669"/>
    <property type="project" value="TreeGrafter"/>
</dbReference>
<feature type="region of interest" description="Disordered" evidence="1">
    <location>
        <begin position="157"/>
        <end position="212"/>
    </location>
</feature>
<dbReference type="InterPro" id="IPR007110">
    <property type="entry name" value="Ig-like_dom"/>
</dbReference>
<dbReference type="Pfam" id="PF00047">
    <property type="entry name" value="ig"/>
    <property type="match status" value="1"/>
</dbReference>
<dbReference type="InterPro" id="IPR036179">
    <property type="entry name" value="Ig-like_dom_sf"/>
</dbReference>
<dbReference type="InterPro" id="IPR003599">
    <property type="entry name" value="Ig_sub"/>
</dbReference>
<evidence type="ECO:0000259" key="2">
    <source>
        <dbReference type="PROSITE" id="PS50835"/>
    </source>
</evidence>
<evidence type="ECO:0000256" key="1">
    <source>
        <dbReference type="SAM" id="MobiDB-lite"/>
    </source>
</evidence>
<dbReference type="InterPro" id="IPR003598">
    <property type="entry name" value="Ig_sub2"/>
</dbReference>
<dbReference type="SMART" id="SM00409">
    <property type="entry name" value="IG"/>
    <property type="match status" value="1"/>
</dbReference>
<dbReference type="InterPro" id="IPR013783">
    <property type="entry name" value="Ig-like_fold"/>
</dbReference>
<reference evidence="3" key="1">
    <citation type="submission" date="2020-11" db="EMBL/GenBank/DDBJ databases">
        <authorList>
            <person name="Tran Van P."/>
        </authorList>
    </citation>
    <scope>NUCLEOTIDE SEQUENCE</scope>
</reference>
<feature type="compositionally biased region" description="Pro residues" evidence="1">
    <location>
        <begin position="173"/>
        <end position="210"/>
    </location>
</feature>
<dbReference type="GO" id="GO:0050808">
    <property type="term" value="P:synapse organization"/>
    <property type="evidence" value="ECO:0007669"/>
    <property type="project" value="TreeGrafter"/>
</dbReference>
<feature type="domain" description="Ig-like" evidence="2">
    <location>
        <begin position="313"/>
        <end position="411"/>
    </location>
</feature>
<dbReference type="SUPFAM" id="SSF48726">
    <property type="entry name" value="Immunoglobulin"/>
    <property type="match status" value="1"/>
</dbReference>
<dbReference type="SMART" id="SM00408">
    <property type="entry name" value="IGc2"/>
    <property type="match status" value="1"/>
</dbReference>
<dbReference type="EMBL" id="OE006373">
    <property type="protein sequence ID" value="CAD7462617.1"/>
    <property type="molecule type" value="Genomic_DNA"/>
</dbReference>
<proteinExistence type="predicted"/>
<dbReference type="Gene3D" id="2.60.40.10">
    <property type="entry name" value="Immunoglobulins"/>
    <property type="match status" value="1"/>
</dbReference>
<dbReference type="PANTHER" id="PTHR23279">
    <property type="entry name" value="DEFECTIVE PROBOSCIS EXTENSION RESPONSE DPR -RELATED"/>
    <property type="match status" value="1"/>
</dbReference>
<accession>A0A7R9P0B9</accession>
<dbReference type="PROSITE" id="PS50835">
    <property type="entry name" value="IG_LIKE"/>
    <property type="match status" value="1"/>
</dbReference>
<dbReference type="PANTHER" id="PTHR23279:SF12">
    <property type="entry name" value="DEFECTIVE PROBOSCIS EXTENSION RESPONSE 14, ISOFORM A-RELATED"/>
    <property type="match status" value="1"/>
</dbReference>
<sequence>MANSFVAADTLLSAGTVLPNVAGISLPDLSQGRNSEKRVINGAARSDVAIRKIRDGMILIQTTTDIQSNNILEISEIPVSDKTKIKVVMVGCIPGPFKVKVEPHRFLNVYKRVVTCFDLDCVTIGEICEGLAPQKVTETSSRPVLLVSARDTYSHNVSNTVSTRLLREETPPERPPPPPVAPRSPPRRTPPSPPRGTPPSPLRGTPPSPPRVTKVRAVIVGSPTLVSGSPKSKLRSIRDCVSRWPSSIQNSRRGEVIVTRLHVRHTFPTHGFLLRGDQPPVCEFCDAPLSAYHILVECRKYAPIHLVLNFKAPEVLIVDDQGQAVYEKFYEEDSTIQLDCIVRHVSMTSSVVNWLHEYKQLNYDTTRGGISVKTDLTEEGANSSLSVARVTKQDTGNYTCSISSTEFAAVYVHVLQGESLAELHHGNQGCPTWLSTASLVQVGLVLLLSTS</sequence>
<evidence type="ECO:0000313" key="3">
    <source>
        <dbReference type="EMBL" id="CAD7462617.1"/>
    </source>
</evidence>
<protein>
    <recommendedName>
        <fullName evidence="2">Ig-like domain-containing protein</fullName>
    </recommendedName>
</protein>
<dbReference type="AlphaFoldDB" id="A0A7R9P0B9"/>
<name>A0A7R9P0B9_9NEOP</name>
<dbReference type="InterPro" id="IPR013151">
    <property type="entry name" value="Immunoglobulin_dom"/>
</dbReference>
<dbReference type="InterPro" id="IPR037448">
    <property type="entry name" value="Zig-8"/>
</dbReference>
<organism evidence="3">
    <name type="scientific">Timema tahoe</name>
    <dbReference type="NCBI Taxonomy" id="61484"/>
    <lineage>
        <taxon>Eukaryota</taxon>
        <taxon>Metazoa</taxon>
        <taxon>Ecdysozoa</taxon>
        <taxon>Arthropoda</taxon>
        <taxon>Hexapoda</taxon>
        <taxon>Insecta</taxon>
        <taxon>Pterygota</taxon>
        <taxon>Neoptera</taxon>
        <taxon>Polyneoptera</taxon>
        <taxon>Phasmatodea</taxon>
        <taxon>Timematodea</taxon>
        <taxon>Timematoidea</taxon>
        <taxon>Timematidae</taxon>
        <taxon>Timema</taxon>
    </lineage>
</organism>